<dbReference type="GO" id="GO:0005634">
    <property type="term" value="C:nucleus"/>
    <property type="evidence" value="ECO:0007669"/>
    <property type="project" value="UniProtKB-SubCell"/>
</dbReference>
<evidence type="ECO:0000256" key="6">
    <source>
        <dbReference type="SAM" id="MobiDB-lite"/>
    </source>
</evidence>
<dbReference type="PROSITE" id="PS50217">
    <property type="entry name" value="BZIP"/>
    <property type="match status" value="1"/>
</dbReference>
<dbReference type="InterPro" id="IPR045314">
    <property type="entry name" value="bZIP_plant_GBF1"/>
</dbReference>
<keyword evidence="2" id="KW-0805">Transcription regulation</keyword>
<feature type="domain" description="BZIP" evidence="7">
    <location>
        <begin position="21"/>
        <end position="84"/>
    </location>
</feature>
<dbReference type="PANTHER" id="PTHR45764">
    <property type="entry name" value="BZIP TRANSCRIPTION FACTOR 44"/>
    <property type="match status" value="1"/>
</dbReference>
<keyword evidence="5" id="KW-0539">Nucleus</keyword>
<evidence type="ECO:0000313" key="11">
    <source>
        <dbReference type="Proteomes" id="UP000639772"/>
    </source>
</evidence>
<reference evidence="10 11" key="1">
    <citation type="journal article" date="2020" name="Nat. Food">
        <title>A phased Vanilla planifolia genome enables genetic improvement of flavour and production.</title>
        <authorList>
            <person name="Hasing T."/>
            <person name="Tang H."/>
            <person name="Brym M."/>
            <person name="Khazi F."/>
            <person name="Huang T."/>
            <person name="Chambers A.H."/>
        </authorList>
    </citation>
    <scope>NUCLEOTIDE SEQUENCE [LARGE SCALE GENOMIC DNA]</scope>
    <source>
        <tissue evidence="8">Leaf</tissue>
    </source>
</reference>
<name>A0A835VHB9_VANPL</name>
<dbReference type="EMBL" id="JADCNM010000001">
    <property type="protein sequence ID" value="KAG0503103.1"/>
    <property type="molecule type" value="Genomic_DNA"/>
</dbReference>
<evidence type="ECO:0000313" key="8">
    <source>
        <dbReference type="EMBL" id="KAG0498877.1"/>
    </source>
</evidence>
<sequence length="144" mass="16850">MSAKPARQSSSSEVDLLPAIDERKRKRMQSNKESARRSRMRKQQRLEDLINEVVRLKEQNSQMEMRINDHLQHYQKMESENTVIRTQVMELSDRLESLNSLIRFVEDFNGIAMDVPESADPFVKPWEIPFPLLPISASANMFQC</sequence>
<dbReference type="PROSITE" id="PS00036">
    <property type="entry name" value="BZIP_BASIC"/>
    <property type="match status" value="1"/>
</dbReference>
<gene>
    <name evidence="9" type="ORF">HPP92_003175</name>
    <name evidence="8" type="ORF">HPP92_003568</name>
</gene>
<dbReference type="EMBL" id="JADCNL010000001">
    <property type="protein sequence ID" value="KAG0498877.1"/>
    <property type="molecule type" value="Genomic_DNA"/>
</dbReference>
<evidence type="ECO:0000313" key="10">
    <source>
        <dbReference type="Proteomes" id="UP000636800"/>
    </source>
</evidence>
<dbReference type="Proteomes" id="UP000639772">
    <property type="component" value="Chromosome 1"/>
</dbReference>
<evidence type="ECO:0000256" key="1">
    <source>
        <dbReference type="ARBA" id="ARBA00004123"/>
    </source>
</evidence>
<dbReference type="InterPro" id="IPR046347">
    <property type="entry name" value="bZIP_sf"/>
</dbReference>
<accession>A0A835VHB9</accession>
<dbReference type="GO" id="GO:0000976">
    <property type="term" value="F:transcription cis-regulatory region binding"/>
    <property type="evidence" value="ECO:0007669"/>
    <property type="project" value="TreeGrafter"/>
</dbReference>
<feature type="region of interest" description="Disordered" evidence="6">
    <location>
        <begin position="1"/>
        <end position="44"/>
    </location>
</feature>
<dbReference type="Pfam" id="PF00170">
    <property type="entry name" value="bZIP_1"/>
    <property type="match status" value="1"/>
</dbReference>
<evidence type="ECO:0000256" key="4">
    <source>
        <dbReference type="ARBA" id="ARBA00023163"/>
    </source>
</evidence>
<proteinExistence type="predicted"/>
<comment type="caution">
    <text evidence="8">The sequence shown here is derived from an EMBL/GenBank/DDBJ whole genome shotgun (WGS) entry which is preliminary data.</text>
</comment>
<dbReference type="FunFam" id="1.20.5.170:FF:000020">
    <property type="entry name" value="BZIP transcription factor"/>
    <property type="match status" value="1"/>
</dbReference>
<dbReference type="InterPro" id="IPR004827">
    <property type="entry name" value="bZIP"/>
</dbReference>
<dbReference type="GO" id="GO:0046982">
    <property type="term" value="F:protein heterodimerization activity"/>
    <property type="evidence" value="ECO:0007669"/>
    <property type="project" value="UniProtKB-ARBA"/>
</dbReference>
<evidence type="ECO:0000256" key="2">
    <source>
        <dbReference type="ARBA" id="ARBA00023015"/>
    </source>
</evidence>
<organism evidence="8 10">
    <name type="scientific">Vanilla planifolia</name>
    <name type="common">Vanilla</name>
    <dbReference type="NCBI Taxonomy" id="51239"/>
    <lineage>
        <taxon>Eukaryota</taxon>
        <taxon>Viridiplantae</taxon>
        <taxon>Streptophyta</taxon>
        <taxon>Embryophyta</taxon>
        <taxon>Tracheophyta</taxon>
        <taxon>Spermatophyta</taxon>
        <taxon>Magnoliopsida</taxon>
        <taxon>Liliopsida</taxon>
        <taxon>Asparagales</taxon>
        <taxon>Orchidaceae</taxon>
        <taxon>Vanilloideae</taxon>
        <taxon>Vanilleae</taxon>
        <taxon>Vanilla</taxon>
    </lineage>
</organism>
<dbReference type="GO" id="GO:0045893">
    <property type="term" value="P:positive regulation of DNA-templated transcription"/>
    <property type="evidence" value="ECO:0007669"/>
    <property type="project" value="TreeGrafter"/>
</dbReference>
<dbReference type="OrthoDB" id="551672at2759"/>
<evidence type="ECO:0000259" key="7">
    <source>
        <dbReference type="PROSITE" id="PS50217"/>
    </source>
</evidence>
<keyword evidence="10" id="KW-1185">Reference proteome</keyword>
<evidence type="ECO:0000256" key="3">
    <source>
        <dbReference type="ARBA" id="ARBA00023125"/>
    </source>
</evidence>
<dbReference type="AlphaFoldDB" id="A0A835VHB9"/>
<evidence type="ECO:0000256" key="5">
    <source>
        <dbReference type="ARBA" id="ARBA00023242"/>
    </source>
</evidence>
<dbReference type="Proteomes" id="UP000636800">
    <property type="component" value="Chromosome 1"/>
</dbReference>
<dbReference type="PANTHER" id="PTHR45764:SF38">
    <property type="entry name" value="BZIP TRANSCRIPTION FACTOR 44"/>
    <property type="match status" value="1"/>
</dbReference>
<evidence type="ECO:0000313" key="9">
    <source>
        <dbReference type="EMBL" id="KAG0503103.1"/>
    </source>
</evidence>
<dbReference type="CDD" id="cd14702">
    <property type="entry name" value="bZIP_plant_GBF1"/>
    <property type="match status" value="1"/>
</dbReference>
<dbReference type="SMART" id="SM00338">
    <property type="entry name" value="BRLZ"/>
    <property type="match status" value="1"/>
</dbReference>
<keyword evidence="4" id="KW-0804">Transcription</keyword>
<protein>
    <recommendedName>
        <fullName evidence="7">BZIP domain-containing protein</fullName>
    </recommendedName>
</protein>
<keyword evidence="3" id="KW-0238">DNA-binding</keyword>
<dbReference type="GO" id="GO:0003700">
    <property type="term" value="F:DNA-binding transcription factor activity"/>
    <property type="evidence" value="ECO:0007669"/>
    <property type="project" value="InterPro"/>
</dbReference>
<comment type="subcellular location">
    <subcellularLocation>
        <location evidence="1">Nucleus</location>
    </subcellularLocation>
</comment>
<dbReference type="SUPFAM" id="SSF57959">
    <property type="entry name" value="Leucine zipper domain"/>
    <property type="match status" value="1"/>
</dbReference>
<dbReference type="Gene3D" id="1.20.5.170">
    <property type="match status" value="1"/>
</dbReference>